<protein>
    <submittedName>
        <fullName evidence="1">Chromosome 3, complete genome</fullName>
    </submittedName>
</protein>
<reference evidence="1 3" key="3">
    <citation type="journal article" date="2015" name="BMC Genomics">
        <title>The completed genome sequence of the pathogenic ascomycete fungus Fusarium graminearum.</title>
        <authorList>
            <person name="King R."/>
            <person name="Urban M."/>
            <person name="Hammond-Kosack M.C."/>
            <person name="Hassani-Pak K."/>
            <person name="Hammond-Kosack K.E."/>
        </authorList>
    </citation>
    <scope>NUCLEOTIDE SEQUENCE [LARGE SCALE GENOMIC DNA]</scope>
    <source>
        <strain evidence="3">ATCC MYA-4620 / CBS 123657 / FGSC 9075 / NRRL 31084 / PH-1</strain>
        <strain evidence="1">PH-1</strain>
    </source>
</reference>
<gene>
    <name evidence="1" type="ORF">FGRAMPH1_01T21937</name>
</gene>
<reference evidence="2" key="4">
    <citation type="submission" date="2017-01" db="UniProtKB">
        <authorList>
            <consortium name="EnsemblFungi"/>
        </authorList>
    </citation>
    <scope>IDENTIFICATION</scope>
    <source>
        <strain evidence="2">PH-1 / ATCC MYA-4620 / FGSC 9075 / NRRL 31084</strain>
    </source>
</reference>
<dbReference type="Proteomes" id="UP000070720">
    <property type="component" value="Chromosome 3"/>
</dbReference>
<dbReference type="VEuPathDB" id="FungiDB:FGRAMPH1_01G21937"/>
<dbReference type="EMBL" id="HG970334">
    <property type="protein sequence ID" value="CEF87461.1"/>
    <property type="molecule type" value="Genomic_DNA"/>
</dbReference>
<dbReference type="AlphaFoldDB" id="A0A098E021"/>
<dbReference type="InParanoid" id="A0A098E021"/>
<accession>A0A0E0SLZ8</accession>
<evidence type="ECO:0000313" key="1">
    <source>
        <dbReference type="EMBL" id="CEF87461.1"/>
    </source>
</evidence>
<evidence type="ECO:0000313" key="2">
    <source>
        <dbReference type="EnsemblFungi" id="CEF87461"/>
    </source>
</evidence>
<sequence>MSRSSTPNTKDKPGASLPIRASFGELPMAFFLHLKICDRGKMMQLICDSMAWGRSYAWHIDDMNFV</sequence>
<dbReference type="EnsemblFungi" id="CEF87461">
    <property type="protein sequence ID" value="CEF87461"/>
    <property type="gene ID" value="FGRRES_15651"/>
</dbReference>
<proteinExistence type="predicted"/>
<name>A0A098E021_GIBZE</name>
<reference evidence="2 3" key="1">
    <citation type="journal article" date="2007" name="Science">
        <title>The Fusarium graminearum genome reveals a link between localized polymorphism and pathogen specialization.</title>
        <authorList>
            <person name="Cuomo C.A."/>
            <person name="Gueldener U."/>
            <person name="Xu J.-R."/>
            <person name="Trail F."/>
            <person name="Turgeon B.G."/>
            <person name="Di Pietro A."/>
            <person name="Walton J.D."/>
            <person name="Ma L.-J."/>
            <person name="Baker S.E."/>
            <person name="Rep M."/>
            <person name="Adam G."/>
            <person name="Antoniw J."/>
            <person name="Baldwin T."/>
            <person name="Calvo S.E."/>
            <person name="Chang Y.-L."/>
            <person name="DeCaprio D."/>
            <person name="Gale L.R."/>
            <person name="Gnerre S."/>
            <person name="Goswami R.S."/>
            <person name="Hammond-Kosack K."/>
            <person name="Harris L.J."/>
            <person name="Hilburn K."/>
            <person name="Kennell J.C."/>
            <person name="Kroken S."/>
            <person name="Magnuson J.K."/>
            <person name="Mannhaupt G."/>
            <person name="Mauceli E.W."/>
            <person name="Mewes H.-W."/>
            <person name="Mitterbauer R."/>
            <person name="Muehlbauer G."/>
            <person name="Muensterkoetter M."/>
            <person name="Nelson D."/>
            <person name="O'Donnell K."/>
            <person name="Ouellet T."/>
            <person name="Qi W."/>
            <person name="Quesneville H."/>
            <person name="Roncero M.I.G."/>
            <person name="Seong K.-Y."/>
            <person name="Tetko I.V."/>
            <person name="Urban M."/>
            <person name="Waalwijk C."/>
            <person name="Ward T.J."/>
            <person name="Yao J."/>
            <person name="Birren B.W."/>
            <person name="Kistler H.C."/>
        </authorList>
    </citation>
    <scope>NUCLEOTIDE SEQUENCE [LARGE SCALE GENOMIC DNA]</scope>
    <source>
        <strain evidence="3">ATCC MYA-4620 / CBS 123657 / FGSC 9075 / NRRL 31084 / PH-1</strain>
        <strain evidence="2">PH-1 / ATCC MYA-4620 / FGSC 9075 / NRRL 31084</strain>
    </source>
</reference>
<reference evidence="2 3" key="2">
    <citation type="journal article" date="2010" name="Nature">
        <title>Comparative genomics reveals mobile pathogenicity chromosomes in Fusarium.</title>
        <authorList>
            <person name="Ma L.J."/>
            <person name="van der Does H.C."/>
            <person name="Borkovich K.A."/>
            <person name="Coleman J.J."/>
            <person name="Daboussi M.J."/>
            <person name="Di Pietro A."/>
            <person name="Dufresne M."/>
            <person name="Freitag M."/>
            <person name="Grabherr M."/>
            <person name="Henrissat B."/>
            <person name="Houterman P.M."/>
            <person name="Kang S."/>
            <person name="Shim W.B."/>
            <person name="Woloshuk C."/>
            <person name="Xie X."/>
            <person name="Xu J.R."/>
            <person name="Antoniw J."/>
            <person name="Baker S.E."/>
            <person name="Bluhm B.H."/>
            <person name="Breakspear A."/>
            <person name="Brown D.W."/>
            <person name="Butchko R.A."/>
            <person name="Chapman S."/>
            <person name="Coulson R."/>
            <person name="Coutinho P.M."/>
            <person name="Danchin E.G."/>
            <person name="Diener A."/>
            <person name="Gale L.R."/>
            <person name="Gardiner D.M."/>
            <person name="Goff S."/>
            <person name="Hammond-Kosack K.E."/>
            <person name="Hilburn K."/>
            <person name="Hua-Van A."/>
            <person name="Jonkers W."/>
            <person name="Kazan K."/>
            <person name="Kodira C.D."/>
            <person name="Koehrsen M."/>
            <person name="Kumar L."/>
            <person name="Lee Y.H."/>
            <person name="Li L."/>
            <person name="Manners J.M."/>
            <person name="Miranda-Saavedra D."/>
            <person name="Mukherjee M."/>
            <person name="Park G."/>
            <person name="Park J."/>
            <person name="Park S.Y."/>
            <person name="Proctor R.H."/>
            <person name="Regev A."/>
            <person name="Ruiz-Roldan M.C."/>
            <person name="Sain D."/>
            <person name="Sakthikumar S."/>
            <person name="Sykes S."/>
            <person name="Schwartz D.C."/>
            <person name="Turgeon B.G."/>
            <person name="Wapinski I."/>
            <person name="Yoder O."/>
            <person name="Young S."/>
            <person name="Zeng Q."/>
            <person name="Zhou S."/>
            <person name="Galagan J."/>
            <person name="Cuomo C.A."/>
            <person name="Kistler H.C."/>
            <person name="Rep M."/>
        </authorList>
    </citation>
    <scope>GENOME REANNOTATION</scope>
    <source>
        <strain evidence="3">ATCC MYA-4620 / CBS 123657 / FGSC 9075 / NRRL 31084 / PH-1</strain>
        <strain evidence="2">PH-1 / ATCC MYA-4620 / FGSC 9075 / NRRL 31084</strain>
    </source>
</reference>
<evidence type="ECO:0000313" key="3">
    <source>
        <dbReference type="Proteomes" id="UP000070720"/>
    </source>
</evidence>
<accession>A0A098E021</accession>
<keyword evidence="3" id="KW-1185">Reference proteome</keyword>
<organism evidence="1 3">
    <name type="scientific">Gibberella zeae (strain ATCC MYA-4620 / CBS 123657 / FGSC 9075 / NRRL 31084 / PH-1)</name>
    <name type="common">Wheat head blight fungus</name>
    <name type="synonym">Fusarium graminearum</name>
    <dbReference type="NCBI Taxonomy" id="229533"/>
    <lineage>
        <taxon>Eukaryota</taxon>
        <taxon>Fungi</taxon>
        <taxon>Dikarya</taxon>
        <taxon>Ascomycota</taxon>
        <taxon>Pezizomycotina</taxon>
        <taxon>Sordariomycetes</taxon>
        <taxon>Hypocreomycetidae</taxon>
        <taxon>Hypocreales</taxon>
        <taxon>Nectriaceae</taxon>
        <taxon>Fusarium</taxon>
    </lineage>
</organism>